<proteinExistence type="predicted"/>
<accession>E7N3T4</accession>
<gene>
    <name evidence="2" type="ORF">HMPREF9555_01674</name>
</gene>
<organism evidence="2 3">
    <name type="scientific">Selenomonas artemidis F0399</name>
    <dbReference type="NCBI Taxonomy" id="749551"/>
    <lineage>
        <taxon>Bacteria</taxon>
        <taxon>Bacillati</taxon>
        <taxon>Bacillota</taxon>
        <taxon>Negativicutes</taxon>
        <taxon>Selenomonadales</taxon>
        <taxon>Selenomonadaceae</taxon>
        <taxon>Selenomonas</taxon>
    </lineage>
</organism>
<evidence type="ECO:0000313" key="2">
    <source>
        <dbReference type="EMBL" id="EFW29269.1"/>
    </source>
</evidence>
<feature type="region of interest" description="Disordered" evidence="1">
    <location>
        <begin position="35"/>
        <end position="61"/>
    </location>
</feature>
<dbReference type="Proteomes" id="UP000004633">
    <property type="component" value="Unassembled WGS sequence"/>
</dbReference>
<protein>
    <submittedName>
        <fullName evidence="2">Uncharacterized protein</fullName>
    </submittedName>
</protein>
<feature type="compositionally biased region" description="Polar residues" evidence="1">
    <location>
        <begin position="35"/>
        <end position="49"/>
    </location>
</feature>
<dbReference type="HOGENOM" id="CLU_1395458_0_0_9"/>
<evidence type="ECO:0000256" key="1">
    <source>
        <dbReference type="SAM" id="MobiDB-lite"/>
    </source>
</evidence>
<dbReference type="InterPro" id="IPR045527">
    <property type="entry name" value="DUF6470"/>
</dbReference>
<dbReference type="Pfam" id="PF20074">
    <property type="entry name" value="DUF6470"/>
    <property type="match status" value="1"/>
</dbReference>
<sequence length="197" mass="22030">MPTMSMLYLNVRHTLPMIGMRSQKNTLEAGINQPSYDQTSQQARSNKGKTQPKIDIDSYPSRHSYGYTNHTDFARENEQEGLSGVQQGTSKHTQMAWALAEDGPKPGRMVPIEQVQSEVQSIADQNRVLVAAAIPKPEISFDIGEVVGETEVGAVSTQWQIEPRARIEYNRGSIETYLERKGDIHGWVSEGHYDILA</sequence>
<dbReference type="EMBL" id="AECV01000035">
    <property type="protein sequence ID" value="EFW29269.1"/>
    <property type="molecule type" value="Genomic_DNA"/>
</dbReference>
<evidence type="ECO:0000313" key="3">
    <source>
        <dbReference type="Proteomes" id="UP000004633"/>
    </source>
</evidence>
<reference evidence="2 3" key="1">
    <citation type="submission" date="2010-08" db="EMBL/GenBank/DDBJ databases">
        <authorList>
            <person name="Weinstock G."/>
            <person name="Sodergren E."/>
            <person name="Clifton S."/>
            <person name="Fulton L."/>
            <person name="Fulton B."/>
            <person name="Courtney L."/>
            <person name="Fronick C."/>
            <person name="Harrison M."/>
            <person name="Strong C."/>
            <person name="Farmer C."/>
            <person name="Delahaunty K."/>
            <person name="Markovic C."/>
            <person name="Hall O."/>
            <person name="Minx P."/>
            <person name="Tomlinson C."/>
            <person name="Mitreva M."/>
            <person name="Hou S."/>
            <person name="Chen J."/>
            <person name="Wollam A."/>
            <person name="Pepin K.H."/>
            <person name="Johnson M."/>
            <person name="Bhonagiri V."/>
            <person name="Zhang X."/>
            <person name="Suruliraj S."/>
            <person name="Warren W."/>
            <person name="Chinwalla A."/>
            <person name="Mardis E.R."/>
            <person name="Wilson R.K."/>
        </authorList>
    </citation>
    <scope>NUCLEOTIDE SEQUENCE [LARGE SCALE GENOMIC DNA]</scope>
    <source>
        <strain evidence="2 3">F0399</strain>
    </source>
</reference>
<dbReference type="STRING" id="749551.HMPREF9555_01674"/>
<dbReference type="AlphaFoldDB" id="E7N3T4"/>
<keyword evidence="3" id="KW-1185">Reference proteome</keyword>
<name>E7N3T4_9FIRM</name>
<comment type="caution">
    <text evidence="2">The sequence shown here is derived from an EMBL/GenBank/DDBJ whole genome shotgun (WGS) entry which is preliminary data.</text>
</comment>